<evidence type="ECO:0000313" key="8">
    <source>
        <dbReference type="Proteomes" id="UP000220797"/>
    </source>
</evidence>
<comment type="similarity">
    <text evidence="1">Belongs to the pseudouridine synthase Pus10 family.</text>
</comment>
<dbReference type="Gene3D" id="3.30.70.3190">
    <property type="match status" value="1"/>
</dbReference>
<name>A0A1J1GSX0_PLAGA</name>
<keyword evidence="4" id="KW-0413">Isomerase</keyword>
<dbReference type="GO" id="GO:0160148">
    <property type="term" value="F:tRNA pseudouridine(55) synthase activity"/>
    <property type="evidence" value="ECO:0007669"/>
    <property type="project" value="UniProtKB-EC"/>
</dbReference>
<dbReference type="GO" id="GO:0031119">
    <property type="term" value="P:tRNA pseudouridine synthesis"/>
    <property type="evidence" value="ECO:0007669"/>
    <property type="project" value="TreeGrafter"/>
</dbReference>
<keyword evidence="5" id="KW-0472">Membrane</keyword>
<feature type="domain" description="Pus10-like C-terminal" evidence="6">
    <location>
        <begin position="343"/>
        <end position="450"/>
    </location>
</feature>
<dbReference type="InterPro" id="IPR048741">
    <property type="entry name" value="Pus10-like_C"/>
</dbReference>
<gene>
    <name evidence="7" type="ORF">PGAL8A_00273900</name>
</gene>
<keyword evidence="5" id="KW-1133">Transmembrane helix</keyword>
<accession>A0A1J1GSX0</accession>
<keyword evidence="5" id="KW-0812">Transmembrane</keyword>
<comment type="caution">
    <text evidence="7">The sequence shown here is derived from an EMBL/GenBank/DDBJ whole genome shotgun (WGS) entry which is preliminary data.</text>
</comment>
<dbReference type="Pfam" id="PF21238">
    <property type="entry name" value="Pus10_C"/>
    <property type="match status" value="2"/>
</dbReference>
<dbReference type="Proteomes" id="UP000220797">
    <property type="component" value="Unassembled WGS sequence"/>
</dbReference>
<dbReference type="VEuPathDB" id="PlasmoDB:PGAL8A_00273900"/>
<evidence type="ECO:0000256" key="5">
    <source>
        <dbReference type="SAM" id="Phobius"/>
    </source>
</evidence>
<proteinExistence type="inferred from homology"/>
<organism evidence="7 8">
    <name type="scientific">Plasmodium gallinaceum</name>
    <dbReference type="NCBI Taxonomy" id="5849"/>
    <lineage>
        <taxon>Eukaryota</taxon>
        <taxon>Sar</taxon>
        <taxon>Alveolata</taxon>
        <taxon>Apicomplexa</taxon>
        <taxon>Aconoidasida</taxon>
        <taxon>Haemosporida</taxon>
        <taxon>Plasmodiidae</taxon>
        <taxon>Plasmodium</taxon>
        <taxon>Plasmodium (Haemamoeba)</taxon>
    </lineage>
</organism>
<evidence type="ECO:0000256" key="1">
    <source>
        <dbReference type="ARBA" id="ARBA00009652"/>
    </source>
</evidence>
<dbReference type="PANTHER" id="PTHR21568">
    <property type="entry name" value="TRNA PSEUDOURIDINE SYNTHASE PUS10"/>
    <property type="match status" value="1"/>
</dbReference>
<dbReference type="OrthoDB" id="271937at2759"/>
<dbReference type="RefSeq" id="XP_028528351.1">
    <property type="nucleotide sequence ID" value="XM_028671727.1"/>
</dbReference>
<dbReference type="InterPro" id="IPR020103">
    <property type="entry name" value="PsdUridine_synth_cat_dom_sf"/>
</dbReference>
<dbReference type="SUPFAM" id="SSF55120">
    <property type="entry name" value="Pseudouridine synthase"/>
    <property type="match status" value="1"/>
</dbReference>
<keyword evidence="3" id="KW-0819">tRNA processing</keyword>
<dbReference type="EC" id="5.4.99.25" evidence="2"/>
<dbReference type="GO" id="GO:0003723">
    <property type="term" value="F:RNA binding"/>
    <property type="evidence" value="ECO:0007669"/>
    <property type="project" value="InterPro"/>
</dbReference>
<reference evidence="7" key="1">
    <citation type="submission" date="2015-04" db="EMBL/GenBank/DDBJ databases">
        <authorList>
            <consortium name="Pathogen Informatics"/>
        </authorList>
    </citation>
    <scope>NUCLEOTIDE SEQUENCE [LARGE SCALE GENOMIC DNA]</scope>
    <source>
        <strain evidence="7">8A</strain>
    </source>
</reference>
<dbReference type="EMBL" id="CVMV01000045">
    <property type="protein sequence ID" value="CRG95542.1"/>
    <property type="molecule type" value="Genomic_DNA"/>
</dbReference>
<dbReference type="GeneID" id="39731271"/>
<dbReference type="PANTHER" id="PTHR21568:SF0">
    <property type="entry name" value="TRNA PSEUDOURIDINE SYNTHASE PUS10"/>
    <property type="match status" value="1"/>
</dbReference>
<sequence length="757" mass="90751">MNDICYRCSITKKELKEENYLFFDSYFLNDYSNDEKELSGKNSTNFLDNNKEFFLEYLKNKEKSENNDIEEVYKNVYMNLYLCKMCNGLHNIDLILFYNKNSEFHKNIIKTNFLFNLEYKKKISEIFENIKKIFDILVNNIDIIFFFLYLHEAKIIKGNQNFTIEMLMEYFEKIKEKIIIYVNLENNLIKKNIHKVFSFVLIYIYLNFYIKIYNSLNICDKKSNFLISLYKHSVLIFKAHLNKRDSLKINEIKKIKNQNKRKKKEFYRKKNKLNNEDESEIIDSDNEYENSCNLKKIEGIKSDETKINNINPLEEKENSELITKNYIFLNVVDIYISFNNLCICGYYNKYNKEISQTKWLVNNLSKSVLSIEECIYQIFKNVFSSSTCKFIGSGREDKDVRMMNVGRPFVFVLKETKFSFLNFYLFFIKLKKLRYYNDNNCEIKTVEELNDFLKNNTLFNINSLNNNINDKEKCDLEKKKEKAKILEEINDIYALIKKENTISLYDIVSNKTIEEQSKNKIFEEKKIGNFHISYSYNKEIEVLLSKNVESNEEISNKNSEEINSDIKSDNKYGESDYFNYNETTINIIDKYDMSKKNSLYNLNDFVEVKLNNVAFCTNYSLIKKIMKYGEERKKAYKCLIYHSCRMTKEKIQKINEDVLNYEKNNSYIIKVSQKTPIRVLHRRGLIKREKKIYQFNLIYIHEHFSLLHLLAQSGMYIKEFVNGDRGRTFPNLKYFFEDHAFVNILNLDVTNLIYDFN</sequence>
<evidence type="ECO:0000256" key="3">
    <source>
        <dbReference type="ARBA" id="ARBA00022694"/>
    </source>
</evidence>
<evidence type="ECO:0000256" key="2">
    <source>
        <dbReference type="ARBA" id="ARBA00012787"/>
    </source>
</evidence>
<protein>
    <recommendedName>
        <fullName evidence="2">tRNA pseudouridine(55) synthase</fullName>
        <ecNumber evidence="2">5.4.99.25</ecNumber>
    </recommendedName>
</protein>
<feature type="transmembrane region" description="Helical" evidence="5">
    <location>
        <begin position="196"/>
        <end position="213"/>
    </location>
</feature>
<dbReference type="InterPro" id="IPR039894">
    <property type="entry name" value="Pus10-like"/>
</dbReference>
<dbReference type="AlphaFoldDB" id="A0A1J1GSX0"/>
<dbReference type="Gene3D" id="3.30.70.2510">
    <property type="match status" value="1"/>
</dbReference>
<feature type="domain" description="Pus10-like C-terminal" evidence="6">
    <location>
        <begin position="606"/>
        <end position="751"/>
    </location>
</feature>
<evidence type="ECO:0000256" key="4">
    <source>
        <dbReference type="ARBA" id="ARBA00023235"/>
    </source>
</evidence>
<evidence type="ECO:0000259" key="6">
    <source>
        <dbReference type="Pfam" id="PF21238"/>
    </source>
</evidence>
<keyword evidence="8" id="KW-1185">Reference proteome</keyword>
<evidence type="ECO:0000313" key="7">
    <source>
        <dbReference type="EMBL" id="CRG95542.1"/>
    </source>
</evidence>